<comment type="caution">
    <text evidence="1">The sequence shown here is derived from an EMBL/GenBank/DDBJ whole genome shotgun (WGS) entry which is preliminary data.</text>
</comment>
<gene>
    <name evidence="1" type="ORF">CQ14_32105</name>
</gene>
<evidence type="ECO:0000313" key="1">
    <source>
        <dbReference type="EMBL" id="KRR23666.1"/>
    </source>
</evidence>
<dbReference type="Proteomes" id="UP000051660">
    <property type="component" value="Unassembled WGS sequence"/>
</dbReference>
<dbReference type="EMBL" id="LLYB01000067">
    <property type="protein sequence ID" value="KRR23666.1"/>
    <property type="molecule type" value="Genomic_DNA"/>
</dbReference>
<protein>
    <submittedName>
        <fullName evidence="1">Uncharacterized protein</fullName>
    </submittedName>
</protein>
<proteinExistence type="predicted"/>
<reference evidence="1 2" key="1">
    <citation type="submission" date="2014-03" db="EMBL/GenBank/DDBJ databases">
        <title>Bradyrhizobium valentinum sp. nov., isolated from effective nodules of Lupinus mariae-josephae, a lupine endemic of basic-lime soils in Eastern Spain.</title>
        <authorList>
            <person name="Duran D."/>
            <person name="Rey L."/>
            <person name="Navarro A."/>
            <person name="Busquets A."/>
            <person name="Imperial J."/>
            <person name="Ruiz-Argueso T."/>
        </authorList>
    </citation>
    <scope>NUCLEOTIDE SEQUENCE [LARGE SCALE GENOMIC DNA]</scope>
    <source>
        <strain evidence="1 2">CCBAU 23086</strain>
    </source>
</reference>
<accession>A0A0R3MU35</accession>
<evidence type="ECO:0000313" key="2">
    <source>
        <dbReference type="Proteomes" id="UP000051660"/>
    </source>
</evidence>
<name>A0A0R3MU35_9BRAD</name>
<sequence length="77" mass="8912">MEDRLSHLLDELCVDWGFCIPPADARRIASTTPLTADQFAHAVLTAEGFVPEYEKRWFKQIRQRFVDGFGQEIRAED</sequence>
<dbReference type="AlphaFoldDB" id="A0A0R3MU35"/>
<organism evidence="1 2">
    <name type="scientific">Bradyrhizobium lablabi</name>
    <dbReference type="NCBI Taxonomy" id="722472"/>
    <lineage>
        <taxon>Bacteria</taxon>
        <taxon>Pseudomonadati</taxon>
        <taxon>Pseudomonadota</taxon>
        <taxon>Alphaproteobacteria</taxon>
        <taxon>Hyphomicrobiales</taxon>
        <taxon>Nitrobacteraceae</taxon>
        <taxon>Bradyrhizobium</taxon>
    </lineage>
</organism>